<dbReference type="InterPro" id="IPR044156">
    <property type="entry name" value="Galectin-like"/>
</dbReference>
<dbReference type="PANTHER" id="PTHR11346:SF147">
    <property type="entry name" value="GALECTIN"/>
    <property type="match status" value="1"/>
</dbReference>
<dbReference type="Pfam" id="PF00337">
    <property type="entry name" value="Gal-bind_lectin"/>
    <property type="match status" value="1"/>
</dbReference>
<dbReference type="AlphaFoldDB" id="A0AA38CJ24"/>
<comment type="caution">
    <text evidence="3">The sequence shown here is derived from an EMBL/GenBank/DDBJ whole genome shotgun (WGS) entry which is preliminary data.</text>
</comment>
<dbReference type="InterPro" id="IPR013320">
    <property type="entry name" value="ConA-like_dom_sf"/>
</dbReference>
<protein>
    <recommendedName>
        <fullName evidence="1">Galectin</fullName>
    </recommendedName>
</protein>
<feature type="domain" description="Galectin" evidence="2">
    <location>
        <begin position="160"/>
        <end position="371"/>
    </location>
</feature>
<dbReference type="FunFam" id="2.60.120.200:FF:000071">
    <property type="entry name" value="Hydroxyproline O-galactosyltransferase GALT2"/>
    <property type="match status" value="1"/>
</dbReference>
<dbReference type="SMART" id="SM00908">
    <property type="entry name" value="Gal-bind_lectin"/>
    <property type="match status" value="1"/>
</dbReference>
<name>A0AA38CJ24_TAXCH</name>
<sequence>MEKHSKSWLKMKKPRLDFCSIRGMRILAVLCCLYFVLFSFELPKSSFTEDNAEGVFVRDKTWLQSHYKNPLHEENEINNAPVRPSKDSFPIMGGPVSIETDQTKELSQIERSALEAWTLGLNAWEELGAIVEDGTATVDRIESCPGAISMKGSEILKSGKVMRLPCGLRVGSSITLVGRPRKAHEEKDPKISALNGANSLLVSQFMIELQGLNVVDGEDPPRILHFNPRLKGDWSGRPVIELNTCYRMQWASAQRCDGWRSKEEDETVDGLPKCEKWIIDDDEEEEPKETKSTSWLNRLIWGKKKSGVDWPYSFVENKLFVLTLSAGVEGYHISVDGRHVTSFPYRTGFVLEDATGFSVNGDIDIHTVVAASLPTSHSSFSPQKLLDMSDNWKAPPLPEGPVDLFIGILSAGNHFAERMAVRKTWMQSKNLRSSNIVARFVVAL</sequence>
<dbReference type="PANTHER" id="PTHR11346">
    <property type="entry name" value="GALECTIN"/>
    <property type="match status" value="1"/>
</dbReference>
<evidence type="ECO:0000313" key="3">
    <source>
        <dbReference type="EMBL" id="KAH9297814.1"/>
    </source>
</evidence>
<dbReference type="SUPFAM" id="SSF49899">
    <property type="entry name" value="Concanavalin A-like lectins/glucanases"/>
    <property type="match status" value="1"/>
</dbReference>
<dbReference type="CDD" id="cd00070">
    <property type="entry name" value="GLECT"/>
    <property type="match status" value="1"/>
</dbReference>
<gene>
    <name evidence="3" type="ORF">KI387_029496</name>
</gene>
<evidence type="ECO:0000313" key="4">
    <source>
        <dbReference type="Proteomes" id="UP000824469"/>
    </source>
</evidence>
<dbReference type="PROSITE" id="PS51304">
    <property type="entry name" value="GALECTIN"/>
    <property type="match status" value="1"/>
</dbReference>
<keyword evidence="1" id="KW-0430">Lectin</keyword>
<evidence type="ECO:0000256" key="1">
    <source>
        <dbReference type="RuleBase" id="RU102079"/>
    </source>
</evidence>
<reference evidence="3 4" key="1">
    <citation type="journal article" date="2021" name="Nat. Plants">
        <title>The Taxus genome provides insights into paclitaxel biosynthesis.</title>
        <authorList>
            <person name="Xiong X."/>
            <person name="Gou J."/>
            <person name="Liao Q."/>
            <person name="Li Y."/>
            <person name="Zhou Q."/>
            <person name="Bi G."/>
            <person name="Li C."/>
            <person name="Du R."/>
            <person name="Wang X."/>
            <person name="Sun T."/>
            <person name="Guo L."/>
            <person name="Liang H."/>
            <person name="Lu P."/>
            <person name="Wu Y."/>
            <person name="Zhang Z."/>
            <person name="Ro D.K."/>
            <person name="Shang Y."/>
            <person name="Huang S."/>
            <person name="Yan J."/>
        </authorList>
    </citation>
    <scope>NUCLEOTIDE SEQUENCE [LARGE SCALE GENOMIC DNA]</scope>
    <source>
        <strain evidence="3">Ta-2019</strain>
    </source>
</reference>
<keyword evidence="4" id="KW-1185">Reference proteome</keyword>
<proteinExistence type="predicted"/>
<dbReference type="FunFam" id="2.60.120.200:FF:000199">
    <property type="entry name" value="Hydroxyproline O-galactosyltransferase GALT4"/>
    <property type="match status" value="1"/>
</dbReference>
<feature type="non-terminal residue" evidence="3">
    <location>
        <position position="1"/>
    </location>
</feature>
<dbReference type="GO" id="GO:0030246">
    <property type="term" value="F:carbohydrate binding"/>
    <property type="evidence" value="ECO:0007669"/>
    <property type="project" value="UniProtKB-UniRule"/>
</dbReference>
<organism evidence="3 4">
    <name type="scientific">Taxus chinensis</name>
    <name type="common">Chinese yew</name>
    <name type="synonym">Taxus wallichiana var. chinensis</name>
    <dbReference type="NCBI Taxonomy" id="29808"/>
    <lineage>
        <taxon>Eukaryota</taxon>
        <taxon>Viridiplantae</taxon>
        <taxon>Streptophyta</taxon>
        <taxon>Embryophyta</taxon>
        <taxon>Tracheophyta</taxon>
        <taxon>Spermatophyta</taxon>
        <taxon>Pinopsida</taxon>
        <taxon>Pinidae</taxon>
        <taxon>Conifers II</taxon>
        <taxon>Cupressales</taxon>
        <taxon>Taxaceae</taxon>
        <taxon>Taxus</taxon>
    </lineage>
</organism>
<evidence type="ECO:0000259" key="2">
    <source>
        <dbReference type="PROSITE" id="PS51304"/>
    </source>
</evidence>
<accession>A0AA38CJ24</accession>
<dbReference type="EMBL" id="JAHRHJ020000010">
    <property type="protein sequence ID" value="KAH9297814.1"/>
    <property type="molecule type" value="Genomic_DNA"/>
</dbReference>
<dbReference type="GO" id="GO:1901137">
    <property type="term" value="P:carbohydrate derivative biosynthetic process"/>
    <property type="evidence" value="ECO:0007669"/>
    <property type="project" value="UniProtKB-ARBA"/>
</dbReference>
<dbReference type="Gene3D" id="2.60.120.200">
    <property type="match status" value="2"/>
</dbReference>
<dbReference type="InterPro" id="IPR001079">
    <property type="entry name" value="Galectin_CRD"/>
</dbReference>
<dbReference type="Proteomes" id="UP000824469">
    <property type="component" value="Unassembled WGS sequence"/>
</dbReference>